<evidence type="ECO:0000256" key="2">
    <source>
        <dbReference type="SAM" id="Phobius"/>
    </source>
</evidence>
<reference evidence="3 4" key="1">
    <citation type="submission" date="2023-11" db="EMBL/GenBank/DDBJ databases">
        <title>Halocaridina rubra genome assembly.</title>
        <authorList>
            <person name="Smith C."/>
        </authorList>
    </citation>
    <scope>NUCLEOTIDE SEQUENCE [LARGE SCALE GENOMIC DNA]</scope>
    <source>
        <strain evidence="3">EP-1</strain>
        <tissue evidence="3">Whole</tissue>
    </source>
</reference>
<keyword evidence="2" id="KW-0812">Transmembrane</keyword>
<dbReference type="EMBL" id="JAXCGZ010015403">
    <property type="protein sequence ID" value="KAK7070375.1"/>
    <property type="molecule type" value="Genomic_DNA"/>
</dbReference>
<dbReference type="Gene3D" id="1.20.5.930">
    <property type="entry name" value="Bicelle-embedded integrin alpha(iib) transmembrane segment"/>
    <property type="match status" value="1"/>
</dbReference>
<keyword evidence="2" id="KW-0472">Membrane</keyword>
<evidence type="ECO:0000256" key="1">
    <source>
        <dbReference type="SAM" id="MobiDB-lite"/>
    </source>
</evidence>
<keyword evidence="4" id="KW-1185">Reference proteome</keyword>
<feature type="region of interest" description="Disordered" evidence="1">
    <location>
        <begin position="84"/>
        <end position="109"/>
    </location>
</feature>
<sequence length="143" mass="15998">MVGLPEGPSTSELNIRTTWLPWDDDYKNSEDLDIYLRTYMYFQIAWWIYVVSALGGVILLAIITGILIKCGFFKRAGTPEDVVDATEKDGGADEEEGNECEKGENDELDAEELLTPITPMLQGTEIANDDFDFQRPGNKSDIP</sequence>
<dbReference type="Proteomes" id="UP001381693">
    <property type="component" value="Unassembled WGS sequence"/>
</dbReference>
<proteinExistence type="predicted"/>
<dbReference type="AlphaFoldDB" id="A0AAN9A2W2"/>
<organism evidence="3 4">
    <name type="scientific">Halocaridina rubra</name>
    <name type="common">Hawaiian red shrimp</name>
    <dbReference type="NCBI Taxonomy" id="373956"/>
    <lineage>
        <taxon>Eukaryota</taxon>
        <taxon>Metazoa</taxon>
        <taxon>Ecdysozoa</taxon>
        <taxon>Arthropoda</taxon>
        <taxon>Crustacea</taxon>
        <taxon>Multicrustacea</taxon>
        <taxon>Malacostraca</taxon>
        <taxon>Eumalacostraca</taxon>
        <taxon>Eucarida</taxon>
        <taxon>Decapoda</taxon>
        <taxon>Pleocyemata</taxon>
        <taxon>Caridea</taxon>
        <taxon>Atyoidea</taxon>
        <taxon>Atyidae</taxon>
        <taxon>Halocaridina</taxon>
    </lineage>
</organism>
<protein>
    <submittedName>
        <fullName evidence="3">Uncharacterized protein</fullName>
    </submittedName>
</protein>
<name>A0AAN9A2W2_HALRR</name>
<gene>
    <name evidence="3" type="ORF">SK128_009672</name>
</gene>
<evidence type="ECO:0000313" key="3">
    <source>
        <dbReference type="EMBL" id="KAK7070375.1"/>
    </source>
</evidence>
<accession>A0AAN9A2W2</accession>
<evidence type="ECO:0000313" key="4">
    <source>
        <dbReference type="Proteomes" id="UP001381693"/>
    </source>
</evidence>
<feature type="transmembrane region" description="Helical" evidence="2">
    <location>
        <begin position="44"/>
        <end position="68"/>
    </location>
</feature>
<comment type="caution">
    <text evidence="3">The sequence shown here is derived from an EMBL/GenBank/DDBJ whole genome shotgun (WGS) entry which is preliminary data.</text>
</comment>
<keyword evidence="2" id="KW-1133">Transmembrane helix</keyword>